<keyword evidence="1" id="KW-0472">Membrane</keyword>
<feature type="signal peptide" evidence="2">
    <location>
        <begin position="1"/>
        <end position="19"/>
    </location>
</feature>
<sequence length="126" mass="15083">MDFFLFFFSLTSLLTSIFATLRMDDKISWTWTQIFIPLWIFDIFFLYTLLVAFLRGFFGLRNYKQSITFFQHYIFTFIPLLAFQVLLVRKIDGLSYYSYISVFSPLIVLGIIWIFGFLSDAKFDSY</sequence>
<dbReference type="InterPro" id="IPR019396">
    <property type="entry name" value="TM_Fragile-X-F-assoc"/>
</dbReference>
<evidence type="ECO:0000256" key="1">
    <source>
        <dbReference type="SAM" id="Phobius"/>
    </source>
</evidence>
<keyword evidence="4" id="KW-1185">Reference proteome</keyword>
<evidence type="ECO:0000313" key="3">
    <source>
        <dbReference type="EMBL" id="KAJ5070965.1"/>
    </source>
</evidence>
<feature type="transmembrane region" description="Helical" evidence="1">
    <location>
        <begin position="94"/>
        <end position="118"/>
    </location>
</feature>
<comment type="caution">
    <text evidence="3">The sequence shown here is derived from an EMBL/GenBank/DDBJ whole genome shotgun (WGS) entry which is preliminary data.</text>
</comment>
<feature type="transmembrane region" description="Helical" evidence="1">
    <location>
        <begin position="35"/>
        <end position="58"/>
    </location>
</feature>
<keyword evidence="1" id="KW-0812">Transmembrane</keyword>
<gene>
    <name evidence="3" type="ORF">M0811_01946</name>
</gene>
<dbReference type="EMBL" id="JAPDFW010000092">
    <property type="protein sequence ID" value="KAJ5070965.1"/>
    <property type="molecule type" value="Genomic_DNA"/>
</dbReference>
<dbReference type="PANTHER" id="PTHR13568">
    <property type="entry name" value="FAM11A, B PROTEIN"/>
    <property type="match status" value="1"/>
</dbReference>
<dbReference type="OrthoDB" id="10258440at2759"/>
<evidence type="ECO:0000256" key="2">
    <source>
        <dbReference type="SAM" id="SignalP"/>
    </source>
</evidence>
<reference evidence="3" key="1">
    <citation type="submission" date="2022-10" db="EMBL/GenBank/DDBJ databases">
        <title>Novel sulphate-reducing endosymbionts in the free-living metamonad Anaeramoeba.</title>
        <authorList>
            <person name="Jerlstrom-Hultqvist J."/>
            <person name="Cepicka I."/>
            <person name="Gallot-Lavallee L."/>
            <person name="Salas-Leiva D."/>
            <person name="Curtis B.A."/>
            <person name="Zahonova K."/>
            <person name="Pipaliya S."/>
            <person name="Dacks J."/>
            <person name="Roger A.J."/>
        </authorList>
    </citation>
    <scope>NUCLEOTIDE SEQUENCE</scope>
    <source>
        <strain evidence="3">BMAN</strain>
    </source>
</reference>
<dbReference type="Proteomes" id="UP001149090">
    <property type="component" value="Unassembled WGS sequence"/>
</dbReference>
<feature type="transmembrane region" description="Helical" evidence="1">
    <location>
        <begin position="70"/>
        <end position="88"/>
    </location>
</feature>
<dbReference type="PANTHER" id="PTHR13568:SF9">
    <property type="entry name" value="TRANSMEMBRANE PROTEIN 203"/>
    <property type="match status" value="1"/>
</dbReference>
<proteinExistence type="predicted"/>
<organism evidence="3 4">
    <name type="scientific">Anaeramoeba ignava</name>
    <name type="common">Anaerobic marine amoeba</name>
    <dbReference type="NCBI Taxonomy" id="1746090"/>
    <lineage>
        <taxon>Eukaryota</taxon>
        <taxon>Metamonada</taxon>
        <taxon>Anaeramoebidae</taxon>
        <taxon>Anaeramoeba</taxon>
    </lineage>
</organism>
<accession>A0A9Q0LFL4</accession>
<evidence type="ECO:0000313" key="4">
    <source>
        <dbReference type="Proteomes" id="UP001149090"/>
    </source>
</evidence>
<feature type="chain" id="PRO_5040134794" evidence="2">
    <location>
        <begin position="20"/>
        <end position="126"/>
    </location>
</feature>
<dbReference type="AlphaFoldDB" id="A0A9Q0LFL4"/>
<name>A0A9Q0LFL4_ANAIG</name>
<keyword evidence="2" id="KW-0732">Signal</keyword>
<dbReference type="Pfam" id="PF10269">
    <property type="entry name" value="Tmemb_185A"/>
    <property type="match status" value="1"/>
</dbReference>
<keyword evidence="1" id="KW-1133">Transmembrane helix</keyword>
<protein>
    <submittedName>
        <fullName evidence="3">Fam11a b protein</fullName>
    </submittedName>
</protein>